<comment type="function">
    <text evidence="1 11">Catalyzes the conversion of dihydroorotate to orotate with quinone as electron acceptor.</text>
</comment>
<evidence type="ECO:0000256" key="4">
    <source>
        <dbReference type="ARBA" id="ARBA00005359"/>
    </source>
</evidence>
<dbReference type="InterPro" id="IPR012135">
    <property type="entry name" value="Dihydroorotate_DH_1_2"/>
</dbReference>
<reference evidence="12 13" key="1">
    <citation type="journal article" date="2014" name="Genome Announc.">
        <title>Comparative Genome Analysis of Two Isolates of the Fish Pathogen Piscirickettsia salmonis from Different Hosts Reveals Major Differences in Virulence-Associated Secretion Systems.</title>
        <authorList>
            <person name="Bohle H."/>
            <person name="Henriquez P."/>
            <person name="Grothusen H."/>
            <person name="Navas E."/>
            <person name="Sandoval A."/>
            <person name="Bustamante F."/>
            <person name="Bustos P."/>
            <person name="Mancilla M."/>
        </authorList>
    </citation>
    <scope>NUCLEOTIDE SEQUENCE [LARGE SCALE GENOMIC DNA]</scope>
    <source>
        <strain evidence="13">B1-32597</strain>
    </source>
</reference>
<accession>A0A1L6TE34</accession>
<dbReference type="NCBIfam" id="NF003644">
    <property type="entry name" value="PRK05286.1-1"/>
    <property type="match status" value="1"/>
</dbReference>
<evidence type="ECO:0000256" key="7">
    <source>
        <dbReference type="ARBA" id="ARBA00022975"/>
    </source>
</evidence>
<feature type="binding site" evidence="11">
    <location>
        <position position="138"/>
    </location>
    <ligand>
        <name>FMN</name>
        <dbReference type="ChEBI" id="CHEBI:58210"/>
    </ligand>
</feature>
<feature type="active site" description="Nucleophile" evidence="11">
    <location>
        <position position="174"/>
    </location>
</feature>
<dbReference type="InterPro" id="IPR013785">
    <property type="entry name" value="Aldolase_TIM"/>
</dbReference>
<evidence type="ECO:0000256" key="9">
    <source>
        <dbReference type="ARBA" id="ARBA00023136"/>
    </source>
</evidence>
<feature type="binding site" evidence="11">
    <location>
        <position position="267"/>
    </location>
    <ligand>
        <name>FMN</name>
        <dbReference type="ChEBI" id="CHEBI:58210"/>
    </ligand>
</feature>
<feature type="binding site" evidence="11">
    <location>
        <begin position="110"/>
        <end position="114"/>
    </location>
    <ligand>
        <name>substrate</name>
    </ligand>
</feature>
<feature type="binding site" evidence="11">
    <location>
        <begin position="61"/>
        <end position="65"/>
    </location>
    <ligand>
        <name>FMN</name>
        <dbReference type="ChEBI" id="CHEBI:58210"/>
    </ligand>
</feature>
<organism evidence="12 13">
    <name type="scientific">Piscirickettsia salmonis</name>
    <dbReference type="NCBI Taxonomy" id="1238"/>
    <lineage>
        <taxon>Bacteria</taxon>
        <taxon>Pseudomonadati</taxon>
        <taxon>Pseudomonadota</taxon>
        <taxon>Gammaproteobacteria</taxon>
        <taxon>Thiotrichales</taxon>
        <taxon>Piscirickettsiaceae</taxon>
        <taxon>Piscirickettsia</taxon>
    </lineage>
</organism>
<evidence type="ECO:0000313" key="13">
    <source>
        <dbReference type="Proteomes" id="UP000029558"/>
    </source>
</evidence>
<keyword evidence="6 11" id="KW-0288">FMN</keyword>
<feature type="binding site" evidence="11">
    <location>
        <position position="244"/>
    </location>
    <ligand>
        <name>FMN</name>
        <dbReference type="ChEBI" id="CHEBI:58210"/>
    </ligand>
</feature>
<dbReference type="GO" id="GO:0005737">
    <property type="term" value="C:cytoplasm"/>
    <property type="evidence" value="ECO:0007669"/>
    <property type="project" value="InterPro"/>
</dbReference>
<dbReference type="InterPro" id="IPR050074">
    <property type="entry name" value="DHO_dehydrogenase"/>
</dbReference>
<dbReference type="NCBIfam" id="TIGR01036">
    <property type="entry name" value="pyrD_sub2"/>
    <property type="match status" value="1"/>
</dbReference>
<dbReference type="GO" id="GO:0044205">
    <property type="term" value="P:'de novo' UMP biosynthetic process"/>
    <property type="evidence" value="ECO:0007669"/>
    <property type="project" value="UniProtKB-UniRule"/>
</dbReference>
<dbReference type="NCBIfam" id="NF003645">
    <property type="entry name" value="PRK05286.1-2"/>
    <property type="match status" value="1"/>
</dbReference>
<gene>
    <name evidence="11" type="primary">pyrD</name>
    <name evidence="12" type="ORF">KU39_2532</name>
</gene>
<keyword evidence="8 11" id="KW-0560">Oxidoreductase</keyword>
<feature type="binding site" evidence="11">
    <location>
        <position position="85"/>
    </location>
    <ligand>
        <name>FMN</name>
        <dbReference type="ChEBI" id="CHEBI:58210"/>
    </ligand>
</feature>
<dbReference type="GO" id="GO:0106430">
    <property type="term" value="F:dihydroorotate dehydrogenase (quinone) activity"/>
    <property type="evidence" value="ECO:0007669"/>
    <property type="project" value="UniProtKB-EC"/>
</dbReference>
<feature type="binding site" evidence="11">
    <location>
        <position position="65"/>
    </location>
    <ligand>
        <name>substrate</name>
    </ligand>
</feature>
<evidence type="ECO:0000256" key="10">
    <source>
        <dbReference type="ARBA" id="ARBA00048639"/>
    </source>
</evidence>
<comment type="pathway">
    <text evidence="3 11">Pyrimidine metabolism; UMP biosynthesis via de novo pathway; orotate from (S)-dihydroorotate (quinone route): step 1/1.</text>
</comment>
<feature type="binding site" evidence="11">
    <location>
        <begin position="317"/>
        <end position="318"/>
    </location>
    <ligand>
        <name>FMN</name>
        <dbReference type="ChEBI" id="CHEBI:58210"/>
    </ligand>
</feature>
<dbReference type="EC" id="1.3.5.2" evidence="11"/>
<dbReference type="GO" id="GO:0006207">
    <property type="term" value="P:'de novo' pyrimidine nucleobase biosynthetic process"/>
    <property type="evidence" value="ECO:0007669"/>
    <property type="project" value="UniProtKB-UniRule"/>
</dbReference>
<dbReference type="InterPro" id="IPR005720">
    <property type="entry name" value="Dihydroorotate_DH_cat"/>
</dbReference>
<protein>
    <recommendedName>
        <fullName evidence="11">Dihydroorotate dehydrogenase (quinone)</fullName>
        <ecNumber evidence="11">1.3.5.2</ecNumber>
    </recommendedName>
    <alternativeName>
        <fullName evidence="11">DHOdehase</fullName>
        <shortName evidence="11">DHOD</shortName>
        <shortName evidence="11">DHODase</shortName>
    </alternativeName>
    <alternativeName>
        <fullName evidence="11">Dihydroorotate oxidase</fullName>
    </alternativeName>
</protein>
<dbReference type="PROSITE" id="PS00911">
    <property type="entry name" value="DHODEHASE_1"/>
    <property type="match status" value="1"/>
</dbReference>
<keyword evidence="5 11" id="KW-0285">Flavoprotein</keyword>
<dbReference type="InterPro" id="IPR001295">
    <property type="entry name" value="Dihydroorotate_DH_CS"/>
</dbReference>
<dbReference type="SUPFAM" id="SSF51395">
    <property type="entry name" value="FMN-linked oxidoreductases"/>
    <property type="match status" value="1"/>
</dbReference>
<comment type="cofactor">
    <cofactor evidence="11">
        <name>FMN</name>
        <dbReference type="ChEBI" id="CHEBI:58210"/>
    </cofactor>
    <text evidence="11">Binds 1 FMN per subunit.</text>
</comment>
<name>A0A1L6TE34_PISSA</name>
<comment type="subcellular location">
    <subcellularLocation>
        <location evidence="11">Cell membrane</location>
        <topology evidence="11">Peripheral membrane protein</topology>
    </subcellularLocation>
    <subcellularLocation>
        <location evidence="2">Membrane</location>
    </subcellularLocation>
</comment>
<dbReference type="AlphaFoldDB" id="A0A1L6TE34"/>
<dbReference type="PIRSF" id="PIRSF000164">
    <property type="entry name" value="DHO_oxidase"/>
    <property type="match status" value="1"/>
</dbReference>
<feature type="binding site" evidence="11">
    <location>
        <position position="171"/>
    </location>
    <ligand>
        <name>substrate</name>
    </ligand>
</feature>
<dbReference type="PANTHER" id="PTHR48109:SF4">
    <property type="entry name" value="DIHYDROOROTATE DEHYDROGENASE (QUINONE), MITOCHONDRIAL"/>
    <property type="match status" value="1"/>
</dbReference>
<comment type="catalytic activity">
    <reaction evidence="10 11">
        <text>(S)-dihydroorotate + a quinone = orotate + a quinol</text>
        <dbReference type="Rhea" id="RHEA:30187"/>
        <dbReference type="ChEBI" id="CHEBI:24646"/>
        <dbReference type="ChEBI" id="CHEBI:30839"/>
        <dbReference type="ChEBI" id="CHEBI:30864"/>
        <dbReference type="ChEBI" id="CHEBI:132124"/>
        <dbReference type="EC" id="1.3.5.2"/>
    </reaction>
</comment>
<evidence type="ECO:0000256" key="11">
    <source>
        <dbReference type="HAMAP-Rule" id="MF_00225"/>
    </source>
</evidence>
<evidence type="ECO:0000313" key="12">
    <source>
        <dbReference type="EMBL" id="ALB23708.1"/>
    </source>
</evidence>
<evidence type="ECO:0000256" key="2">
    <source>
        <dbReference type="ARBA" id="ARBA00004370"/>
    </source>
</evidence>
<dbReference type="RefSeq" id="WP_017377044.1">
    <property type="nucleotide sequence ID" value="NZ_CP012508.1"/>
</dbReference>
<feature type="binding site" evidence="11">
    <location>
        <position position="176"/>
    </location>
    <ligand>
        <name>substrate</name>
    </ligand>
</feature>
<dbReference type="Gene3D" id="3.20.20.70">
    <property type="entry name" value="Aldolase class I"/>
    <property type="match status" value="1"/>
</dbReference>
<evidence type="ECO:0000256" key="1">
    <source>
        <dbReference type="ARBA" id="ARBA00003125"/>
    </source>
</evidence>
<feature type="binding site" evidence="11">
    <location>
        <begin position="245"/>
        <end position="246"/>
    </location>
    <ligand>
        <name>substrate</name>
    </ligand>
</feature>
<dbReference type="EMBL" id="CP012508">
    <property type="protein sequence ID" value="ALB23708.1"/>
    <property type="molecule type" value="Genomic_DNA"/>
</dbReference>
<dbReference type="PANTHER" id="PTHR48109">
    <property type="entry name" value="DIHYDROOROTATE DEHYDROGENASE (QUINONE), MITOCHONDRIAL-RELATED"/>
    <property type="match status" value="1"/>
</dbReference>
<dbReference type="InterPro" id="IPR005719">
    <property type="entry name" value="Dihydroorotate_DH_2"/>
</dbReference>
<keyword evidence="9 11" id="KW-0472">Membrane</keyword>
<dbReference type="Proteomes" id="UP000029558">
    <property type="component" value="Chromosome"/>
</dbReference>
<comment type="similarity">
    <text evidence="4 11">Belongs to the dihydroorotate dehydrogenase family. Type 2 subfamily.</text>
</comment>
<proteinExistence type="inferred from homology"/>
<dbReference type="NCBIfam" id="NF003652">
    <property type="entry name" value="PRK05286.2-5"/>
    <property type="match status" value="1"/>
</dbReference>
<dbReference type="PROSITE" id="PS00912">
    <property type="entry name" value="DHODEHASE_2"/>
    <property type="match status" value="1"/>
</dbReference>
<feature type="binding site" evidence="11">
    <location>
        <position position="171"/>
    </location>
    <ligand>
        <name>FMN</name>
        <dbReference type="ChEBI" id="CHEBI:58210"/>
    </ligand>
</feature>
<feature type="binding site" evidence="11">
    <location>
        <position position="296"/>
    </location>
    <ligand>
        <name>FMN</name>
        <dbReference type="ChEBI" id="CHEBI:58210"/>
    </ligand>
</feature>
<evidence type="ECO:0000256" key="3">
    <source>
        <dbReference type="ARBA" id="ARBA00005161"/>
    </source>
</evidence>
<keyword evidence="7 11" id="KW-0665">Pyrimidine biosynthesis</keyword>
<dbReference type="HAMAP" id="MF_00225">
    <property type="entry name" value="DHO_dh_type2"/>
    <property type="match status" value="1"/>
</dbReference>
<sequence>MSAYSLLRPLLFALPAETAHHLSLLSAKWLNHLGLLTEVKIRPQPCQVMGLDFPNPVGLAAGLDKNAEYIDALATLGFGFLEVGTVTPKAQLGNPKPRLFRVKEYQAVINRMGFNNKGVDYLVEQVKHAKYTGILGINIGKNKDTPLERAHEDYCFCMRKIYAYASYITVNISSPNTPELRKLQNKEFLAKLLESIKEEQAALAIAHKRLVPVVLKLDSDMDESALINVAELVCEYQFDGVIISNTTVSRDEIIGSPLAKEVGGVSGAPLLARSTTVLKRFAELVEGKVPLIGVGGIMSAEGAILKKQAGAQLIQLYSGLVYQGPELIKEVAAAWHY</sequence>
<dbReference type="CDD" id="cd04738">
    <property type="entry name" value="DHOD_2_like"/>
    <property type="match status" value="1"/>
</dbReference>
<dbReference type="GO" id="GO:0005886">
    <property type="term" value="C:plasma membrane"/>
    <property type="evidence" value="ECO:0007669"/>
    <property type="project" value="UniProtKB-SubCell"/>
</dbReference>
<comment type="subunit">
    <text evidence="11">Monomer.</text>
</comment>
<evidence type="ECO:0000256" key="6">
    <source>
        <dbReference type="ARBA" id="ARBA00022643"/>
    </source>
</evidence>
<dbReference type="NCBIfam" id="NF003646">
    <property type="entry name" value="PRK05286.1-4"/>
    <property type="match status" value="1"/>
</dbReference>
<feature type="binding site" evidence="11">
    <location>
        <position position="216"/>
    </location>
    <ligand>
        <name>FMN</name>
        <dbReference type="ChEBI" id="CHEBI:58210"/>
    </ligand>
</feature>
<evidence type="ECO:0000256" key="5">
    <source>
        <dbReference type="ARBA" id="ARBA00022630"/>
    </source>
</evidence>
<evidence type="ECO:0000256" key="8">
    <source>
        <dbReference type="ARBA" id="ARBA00023002"/>
    </source>
</evidence>
<dbReference type="OrthoDB" id="9802377at2"/>
<dbReference type="Pfam" id="PF01180">
    <property type="entry name" value="DHO_dh"/>
    <property type="match status" value="1"/>
</dbReference>
<keyword evidence="11" id="KW-1003">Cell membrane</keyword>